<dbReference type="Gene3D" id="3.40.1490.10">
    <property type="entry name" value="Bit1"/>
    <property type="match status" value="1"/>
</dbReference>
<dbReference type="SUPFAM" id="SSF102462">
    <property type="entry name" value="Peptidyl-tRNA hydrolase II"/>
    <property type="match status" value="1"/>
</dbReference>
<dbReference type="EMBL" id="JACCFJ010000001">
    <property type="protein sequence ID" value="NYI83420.1"/>
    <property type="molecule type" value="Genomic_DNA"/>
</dbReference>
<dbReference type="AlphaFoldDB" id="A0A853AQV3"/>
<gene>
    <name evidence="2" type="ORF">HNR68_002050</name>
</gene>
<comment type="caution">
    <text evidence="2">The sequence shown here is derived from an EMBL/GenBank/DDBJ whole genome shotgun (WGS) entry which is preliminary data.</text>
</comment>
<organism evidence="2 3">
    <name type="scientific">Saccharopolyspora hordei</name>
    <dbReference type="NCBI Taxonomy" id="1838"/>
    <lineage>
        <taxon>Bacteria</taxon>
        <taxon>Bacillati</taxon>
        <taxon>Actinomycetota</taxon>
        <taxon>Actinomycetes</taxon>
        <taxon>Pseudonocardiales</taxon>
        <taxon>Pseudonocardiaceae</taxon>
        <taxon>Saccharopolyspora</taxon>
    </lineage>
</organism>
<accession>A0A853AQV3</accession>
<feature type="compositionally biased region" description="Polar residues" evidence="1">
    <location>
        <begin position="124"/>
        <end position="134"/>
    </location>
</feature>
<sequence>MTAFAVSGLGTSVPELIGEPYEDADGVEHLPMFRQPVLVFEATKEVLAAAHRTALSRSLPIVVFTSDLFRTGHDQDDRAAVRAVGIERLDLVGRPCTGRATRWTRSSGARARTPDRRSVHRGNRGTTPGRSGSTAPGRPTRS</sequence>
<proteinExistence type="predicted"/>
<keyword evidence="3" id="KW-1185">Reference proteome</keyword>
<dbReference type="InterPro" id="IPR023476">
    <property type="entry name" value="Pep_tRNA_hydro_II_dom_sf"/>
</dbReference>
<dbReference type="Proteomes" id="UP000587002">
    <property type="component" value="Unassembled WGS sequence"/>
</dbReference>
<name>A0A853AQV3_9PSEU</name>
<evidence type="ECO:0000256" key="1">
    <source>
        <dbReference type="SAM" id="MobiDB-lite"/>
    </source>
</evidence>
<dbReference type="Pfam" id="PF09391">
    <property type="entry name" value="DUF2000"/>
    <property type="match status" value="1"/>
</dbReference>
<evidence type="ECO:0000313" key="2">
    <source>
        <dbReference type="EMBL" id="NYI83420.1"/>
    </source>
</evidence>
<feature type="region of interest" description="Disordered" evidence="1">
    <location>
        <begin position="98"/>
        <end position="142"/>
    </location>
</feature>
<protein>
    <submittedName>
        <fullName evidence="2">Uncharacterized protein</fullName>
    </submittedName>
</protein>
<dbReference type="InterPro" id="IPR018988">
    <property type="entry name" value="DUF2000"/>
</dbReference>
<evidence type="ECO:0000313" key="3">
    <source>
        <dbReference type="Proteomes" id="UP000587002"/>
    </source>
</evidence>
<reference evidence="2 3" key="1">
    <citation type="submission" date="2020-07" db="EMBL/GenBank/DDBJ databases">
        <title>Sequencing the genomes of 1000 actinobacteria strains.</title>
        <authorList>
            <person name="Klenk H.-P."/>
        </authorList>
    </citation>
    <scope>NUCLEOTIDE SEQUENCE [LARGE SCALE GENOMIC DNA]</scope>
    <source>
        <strain evidence="2 3">DSM 44065</strain>
    </source>
</reference>